<evidence type="ECO:0000256" key="1">
    <source>
        <dbReference type="SAM" id="MobiDB-lite"/>
    </source>
</evidence>
<keyword evidence="2" id="KW-0812">Transmembrane</keyword>
<organism evidence="3 4">
    <name type="scientific">Dietzia aerolata</name>
    <dbReference type="NCBI Taxonomy" id="595984"/>
    <lineage>
        <taxon>Bacteria</taxon>
        <taxon>Bacillati</taxon>
        <taxon>Actinomycetota</taxon>
        <taxon>Actinomycetes</taxon>
        <taxon>Mycobacteriales</taxon>
        <taxon>Dietziaceae</taxon>
        <taxon>Dietzia</taxon>
    </lineage>
</organism>
<sequence>MSEPRSDATSPRVPSLPEGRYDDADGQSGVMGKVVAAFLVALVLAIIGAGVYTMYRLNATPSISTEVIGVEAVDDSQLDMTFTVTRDEPGDAAYCIVRAQDQSKGELGRREIYIPPSENGTVQITTSIATTARGFMGDVYGCGNDIPAYLQR</sequence>
<dbReference type="Pfam" id="PF14155">
    <property type="entry name" value="DUF4307"/>
    <property type="match status" value="1"/>
</dbReference>
<dbReference type="RefSeq" id="WP_182631899.1">
    <property type="nucleotide sequence ID" value="NZ_JAALDM010000097.1"/>
</dbReference>
<feature type="transmembrane region" description="Helical" evidence="2">
    <location>
        <begin position="34"/>
        <end position="55"/>
    </location>
</feature>
<evidence type="ECO:0000313" key="3">
    <source>
        <dbReference type="EMBL" id="MFB9259876.1"/>
    </source>
</evidence>
<keyword evidence="4" id="KW-1185">Reference proteome</keyword>
<keyword evidence="2" id="KW-1133">Transmembrane helix</keyword>
<evidence type="ECO:0000313" key="4">
    <source>
        <dbReference type="Proteomes" id="UP001589700"/>
    </source>
</evidence>
<reference evidence="3 4" key="1">
    <citation type="submission" date="2024-09" db="EMBL/GenBank/DDBJ databases">
        <authorList>
            <person name="Sun Q."/>
            <person name="Mori K."/>
        </authorList>
    </citation>
    <scope>NUCLEOTIDE SEQUENCE [LARGE SCALE GENOMIC DNA]</scope>
    <source>
        <strain evidence="3 4">CCM 7659</strain>
    </source>
</reference>
<accession>A0ABV5JQ52</accession>
<protein>
    <submittedName>
        <fullName evidence="3">DUF4307 domain-containing protein</fullName>
    </submittedName>
</protein>
<gene>
    <name evidence="3" type="ORF">ACFFVD_08685</name>
</gene>
<name>A0ABV5JQ52_9ACTN</name>
<evidence type="ECO:0000256" key="2">
    <source>
        <dbReference type="SAM" id="Phobius"/>
    </source>
</evidence>
<keyword evidence="2" id="KW-0472">Membrane</keyword>
<feature type="region of interest" description="Disordered" evidence="1">
    <location>
        <begin position="1"/>
        <end position="24"/>
    </location>
</feature>
<proteinExistence type="predicted"/>
<dbReference type="EMBL" id="JBHMDY010000004">
    <property type="protein sequence ID" value="MFB9259876.1"/>
    <property type="molecule type" value="Genomic_DNA"/>
</dbReference>
<dbReference type="InterPro" id="IPR025443">
    <property type="entry name" value="DUF4307"/>
</dbReference>
<dbReference type="Proteomes" id="UP001589700">
    <property type="component" value="Unassembled WGS sequence"/>
</dbReference>
<comment type="caution">
    <text evidence="3">The sequence shown here is derived from an EMBL/GenBank/DDBJ whole genome shotgun (WGS) entry which is preliminary data.</text>
</comment>